<feature type="compositionally biased region" description="Basic and acidic residues" evidence="2">
    <location>
        <begin position="18"/>
        <end position="59"/>
    </location>
</feature>
<evidence type="ECO:0000313" key="3">
    <source>
        <dbReference type="EMBL" id="KZV53322.1"/>
    </source>
</evidence>
<keyword evidence="4" id="KW-1185">Reference proteome</keyword>
<feature type="compositionally biased region" description="Polar residues" evidence="2">
    <location>
        <begin position="60"/>
        <end position="74"/>
    </location>
</feature>
<dbReference type="AlphaFoldDB" id="A0A2Z7D1J1"/>
<accession>A0A2Z7D1J1</accession>
<proteinExistence type="inferred from homology"/>
<evidence type="ECO:0000256" key="2">
    <source>
        <dbReference type="SAM" id="MobiDB-lite"/>
    </source>
</evidence>
<protein>
    <submittedName>
        <fullName evidence="3">Uncharacterized protein</fullName>
    </submittedName>
</protein>
<dbReference type="Pfam" id="PF03760">
    <property type="entry name" value="LEA_1"/>
    <property type="match status" value="1"/>
</dbReference>
<dbReference type="GO" id="GO:0009793">
    <property type="term" value="P:embryo development ending in seed dormancy"/>
    <property type="evidence" value="ECO:0007669"/>
    <property type="project" value="InterPro"/>
</dbReference>
<dbReference type="OrthoDB" id="758082at2759"/>
<feature type="compositionally biased region" description="Low complexity" evidence="2">
    <location>
        <begin position="1"/>
        <end position="17"/>
    </location>
</feature>
<dbReference type="PANTHER" id="PTHR33493:SF2">
    <property type="entry name" value="LATE EMBRYOGENESIS ABUNDANT PROTEIN 46"/>
    <property type="match status" value="1"/>
</dbReference>
<dbReference type="EMBL" id="KQ990519">
    <property type="protein sequence ID" value="KZV53322.1"/>
    <property type="molecule type" value="Genomic_DNA"/>
</dbReference>
<reference evidence="3 4" key="1">
    <citation type="journal article" date="2015" name="Proc. Natl. Acad. Sci. U.S.A.">
        <title>The resurrection genome of Boea hygrometrica: A blueprint for survival of dehydration.</title>
        <authorList>
            <person name="Xiao L."/>
            <person name="Yang G."/>
            <person name="Zhang L."/>
            <person name="Yang X."/>
            <person name="Zhao S."/>
            <person name="Ji Z."/>
            <person name="Zhou Q."/>
            <person name="Hu M."/>
            <person name="Wang Y."/>
            <person name="Chen M."/>
            <person name="Xu Y."/>
            <person name="Jin H."/>
            <person name="Xiao X."/>
            <person name="Hu G."/>
            <person name="Bao F."/>
            <person name="Hu Y."/>
            <person name="Wan P."/>
            <person name="Li L."/>
            <person name="Deng X."/>
            <person name="Kuang T."/>
            <person name="Xiang C."/>
            <person name="Zhu J.K."/>
            <person name="Oliver M.J."/>
            <person name="He Y."/>
        </authorList>
    </citation>
    <scope>NUCLEOTIDE SEQUENCE [LARGE SCALE GENOMIC DNA]</scope>
    <source>
        <strain evidence="4">cv. XS01</strain>
    </source>
</reference>
<dbReference type="Proteomes" id="UP000250235">
    <property type="component" value="Unassembled WGS sequence"/>
</dbReference>
<evidence type="ECO:0000256" key="1">
    <source>
        <dbReference type="ARBA" id="ARBA00010975"/>
    </source>
</evidence>
<dbReference type="InterPro" id="IPR005513">
    <property type="entry name" value="LEA_1"/>
</dbReference>
<organism evidence="3 4">
    <name type="scientific">Dorcoceras hygrometricum</name>
    <dbReference type="NCBI Taxonomy" id="472368"/>
    <lineage>
        <taxon>Eukaryota</taxon>
        <taxon>Viridiplantae</taxon>
        <taxon>Streptophyta</taxon>
        <taxon>Embryophyta</taxon>
        <taxon>Tracheophyta</taxon>
        <taxon>Spermatophyta</taxon>
        <taxon>Magnoliopsida</taxon>
        <taxon>eudicotyledons</taxon>
        <taxon>Gunneridae</taxon>
        <taxon>Pentapetalae</taxon>
        <taxon>asterids</taxon>
        <taxon>lamiids</taxon>
        <taxon>Lamiales</taxon>
        <taxon>Gesneriaceae</taxon>
        <taxon>Didymocarpoideae</taxon>
        <taxon>Trichosporeae</taxon>
        <taxon>Loxocarpinae</taxon>
        <taxon>Dorcoceras</taxon>
    </lineage>
</organism>
<comment type="similarity">
    <text evidence="1">Belongs to the LEA type 1 family.</text>
</comment>
<feature type="compositionally biased region" description="Gly residues" evidence="2">
    <location>
        <begin position="106"/>
        <end position="116"/>
    </location>
</feature>
<dbReference type="PANTHER" id="PTHR33493">
    <property type="entry name" value="LATE EMBRYOGENESIS ABUNDANT PROTEIN 6-RELATED"/>
    <property type="match status" value="1"/>
</dbReference>
<sequence>MQSAKEAAAKTAASAKAGMEKTKATMQEKGEKMTTRDPTMKDIAEEKKDERIRQAELQKQEVQGHNTATRQTPAGTGHTAEGEVPLDQPHDTGRVLQQDPNVAGGATTGHGAGSTY</sequence>
<feature type="region of interest" description="Disordered" evidence="2">
    <location>
        <begin position="1"/>
        <end position="116"/>
    </location>
</feature>
<evidence type="ECO:0000313" key="4">
    <source>
        <dbReference type="Proteomes" id="UP000250235"/>
    </source>
</evidence>
<gene>
    <name evidence="3" type="ORF">F511_07616</name>
</gene>
<name>A0A2Z7D1J1_9LAMI</name>